<dbReference type="CDD" id="cd18186">
    <property type="entry name" value="BTB_POZ_ZBTB_KLHL-like"/>
    <property type="match status" value="1"/>
</dbReference>
<gene>
    <name evidence="2" type="ORF">K458DRAFT_490786</name>
</gene>
<dbReference type="PROSITE" id="PS50097">
    <property type="entry name" value="BTB"/>
    <property type="match status" value="1"/>
</dbReference>
<evidence type="ECO:0000313" key="3">
    <source>
        <dbReference type="Proteomes" id="UP000799291"/>
    </source>
</evidence>
<dbReference type="PANTHER" id="PTHR47843:SF2">
    <property type="entry name" value="BTB DOMAIN-CONTAINING PROTEIN"/>
    <property type="match status" value="1"/>
</dbReference>
<sequence length="209" mass="23730">MLGGDARKLFHDPTAHHLDSRSILSRWAPDGDFARQSYRGLIEIKVGDVTNQKSFHVHEALLASHSPFFKAALTRDWQEAKDRVVNFPEDDVETFRLCIHFLYTGKLAVQPDPKPTDYKECKERKAVIAIYVLEEKLQDVETKNATLQALLQACHDRQQDNQRYWPGPACVRKLHDGTAKGSLARKLMVDIYASLATSKWITKAGKADN</sequence>
<dbReference type="Pfam" id="PF00651">
    <property type="entry name" value="BTB"/>
    <property type="match status" value="1"/>
</dbReference>
<dbReference type="SMART" id="SM00225">
    <property type="entry name" value="BTB"/>
    <property type="match status" value="1"/>
</dbReference>
<dbReference type="Gene3D" id="3.30.710.10">
    <property type="entry name" value="Potassium Channel Kv1.1, Chain A"/>
    <property type="match status" value="1"/>
</dbReference>
<name>A0A6G1ILS8_9PLEO</name>
<proteinExistence type="predicted"/>
<dbReference type="PANTHER" id="PTHR47843">
    <property type="entry name" value="BTB DOMAIN-CONTAINING PROTEIN-RELATED"/>
    <property type="match status" value="1"/>
</dbReference>
<evidence type="ECO:0000259" key="1">
    <source>
        <dbReference type="PROSITE" id="PS50097"/>
    </source>
</evidence>
<feature type="domain" description="BTB" evidence="1">
    <location>
        <begin position="40"/>
        <end position="111"/>
    </location>
</feature>
<dbReference type="Proteomes" id="UP000799291">
    <property type="component" value="Unassembled WGS sequence"/>
</dbReference>
<dbReference type="InterPro" id="IPR000210">
    <property type="entry name" value="BTB/POZ_dom"/>
</dbReference>
<reference evidence="2" key="1">
    <citation type="journal article" date="2020" name="Stud. Mycol.">
        <title>101 Dothideomycetes genomes: a test case for predicting lifestyles and emergence of pathogens.</title>
        <authorList>
            <person name="Haridas S."/>
            <person name="Albert R."/>
            <person name="Binder M."/>
            <person name="Bloem J."/>
            <person name="Labutti K."/>
            <person name="Salamov A."/>
            <person name="Andreopoulos B."/>
            <person name="Baker S."/>
            <person name="Barry K."/>
            <person name="Bills G."/>
            <person name="Bluhm B."/>
            <person name="Cannon C."/>
            <person name="Castanera R."/>
            <person name="Culley D."/>
            <person name="Daum C."/>
            <person name="Ezra D."/>
            <person name="Gonzalez J."/>
            <person name="Henrissat B."/>
            <person name="Kuo A."/>
            <person name="Liang C."/>
            <person name="Lipzen A."/>
            <person name="Lutzoni F."/>
            <person name="Magnuson J."/>
            <person name="Mondo S."/>
            <person name="Nolan M."/>
            <person name="Ohm R."/>
            <person name="Pangilinan J."/>
            <person name="Park H.-J."/>
            <person name="Ramirez L."/>
            <person name="Alfaro M."/>
            <person name="Sun H."/>
            <person name="Tritt A."/>
            <person name="Yoshinaga Y."/>
            <person name="Zwiers L.-H."/>
            <person name="Turgeon B."/>
            <person name="Goodwin S."/>
            <person name="Spatafora J."/>
            <person name="Crous P."/>
            <person name="Grigoriev I."/>
        </authorList>
    </citation>
    <scope>NUCLEOTIDE SEQUENCE</scope>
    <source>
        <strain evidence="2">CBS 122367</strain>
    </source>
</reference>
<dbReference type="SUPFAM" id="SSF54695">
    <property type="entry name" value="POZ domain"/>
    <property type="match status" value="1"/>
</dbReference>
<dbReference type="AlphaFoldDB" id="A0A6G1ILS8"/>
<evidence type="ECO:0000313" key="2">
    <source>
        <dbReference type="EMBL" id="KAF2679105.1"/>
    </source>
</evidence>
<protein>
    <recommendedName>
        <fullName evidence="1">BTB domain-containing protein</fullName>
    </recommendedName>
</protein>
<accession>A0A6G1ILS8</accession>
<keyword evidence="3" id="KW-1185">Reference proteome</keyword>
<dbReference type="InterPro" id="IPR011333">
    <property type="entry name" value="SKP1/BTB/POZ_sf"/>
</dbReference>
<dbReference type="EMBL" id="MU005606">
    <property type="protein sequence ID" value="KAF2679105.1"/>
    <property type="molecule type" value="Genomic_DNA"/>
</dbReference>
<organism evidence="2 3">
    <name type="scientific">Lentithecium fluviatile CBS 122367</name>
    <dbReference type="NCBI Taxonomy" id="1168545"/>
    <lineage>
        <taxon>Eukaryota</taxon>
        <taxon>Fungi</taxon>
        <taxon>Dikarya</taxon>
        <taxon>Ascomycota</taxon>
        <taxon>Pezizomycotina</taxon>
        <taxon>Dothideomycetes</taxon>
        <taxon>Pleosporomycetidae</taxon>
        <taxon>Pleosporales</taxon>
        <taxon>Massarineae</taxon>
        <taxon>Lentitheciaceae</taxon>
        <taxon>Lentithecium</taxon>
    </lineage>
</organism>
<dbReference type="OrthoDB" id="1022638at2759"/>